<sequence>MKKKVLNFLSITTMIILVTGCSNDDDCPDELIVDINDPESIERAEECGLSPAGPLGKSLWIYEIK</sequence>
<keyword evidence="2" id="KW-1185">Reference proteome</keyword>
<accession>A0ABW3D0W8</accession>
<dbReference type="Proteomes" id="UP001596978">
    <property type="component" value="Unassembled WGS sequence"/>
</dbReference>
<evidence type="ECO:0000313" key="2">
    <source>
        <dbReference type="Proteomes" id="UP001596978"/>
    </source>
</evidence>
<comment type="caution">
    <text evidence="1">The sequence shown here is derived from an EMBL/GenBank/DDBJ whole genome shotgun (WGS) entry which is preliminary data.</text>
</comment>
<evidence type="ECO:0000313" key="1">
    <source>
        <dbReference type="EMBL" id="MFD0863713.1"/>
    </source>
</evidence>
<dbReference type="RefSeq" id="WP_386409998.1">
    <property type="nucleotide sequence ID" value="NZ_JBHTJH010000017.1"/>
</dbReference>
<organism evidence="1 2">
    <name type="scientific">Sungkyunkwania multivorans</name>
    <dbReference type="NCBI Taxonomy" id="1173618"/>
    <lineage>
        <taxon>Bacteria</taxon>
        <taxon>Pseudomonadati</taxon>
        <taxon>Bacteroidota</taxon>
        <taxon>Flavobacteriia</taxon>
        <taxon>Flavobacteriales</taxon>
        <taxon>Flavobacteriaceae</taxon>
        <taxon>Sungkyunkwania</taxon>
    </lineage>
</organism>
<dbReference type="PROSITE" id="PS51257">
    <property type="entry name" value="PROKAR_LIPOPROTEIN"/>
    <property type="match status" value="1"/>
</dbReference>
<gene>
    <name evidence="1" type="ORF">ACFQ1M_15975</name>
</gene>
<reference evidence="2" key="1">
    <citation type="journal article" date="2019" name="Int. J. Syst. Evol. Microbiol.">
        <title>The Global Catalogue of Microorganisms (GCM) 10K type strain sequencing project: providing services to taxonomists for standard genome sequencing and annotation.</title>
        <authorList>
            <consortium name="The Broad Institute Genomics Platform"/>
            <consortium name="The Broad Institute Genome Sequencing Center for Infectious Disease"/>
            <person name="Wu L."/>
            <person name="Ma J."/>
        </authorList>
    </citation>
    <scope>NUCLEOTIDE SEQUENCE [LARGE SCALE GENOMIC DNA]</scope>
    <source>
        <strain evidence="2">CCUG 62952</strain>
    </source>
</reference>
<protein>
    <recommendedName>
        <fullName evidence="3">Secreted protein</fullName>
    </recommendedName>
</protein>
<dbReference type="EMBL" id="JBHTJH010000017">
    <property type="protein sequence ID" value="MFD0863713.1"/>
    <property type="molecule type" value="Genomic_DNA"/>
</dbReference>
<name>A0ABW3D0W8_9FLAO</name>
<evidence type="ECO:0008006" key="3">
    <source>
        <dbReference type="Google" id="ProtNLM"/>
    </source>
</evidence>
<proteinExistence type="predicted"/>